<dbReference type="Pfam" id="PF01494">
    <property type="entry name" value="FAD_binding_3"/>
    <property type="match status" value="1"/>
</dbReference>
<evidence type="ECO:0000256" key="2">
    <source>
        <dbReference type="ARBA" id="ARBA00022827"/>
    </source>
</evidence>
<dbReference type="Gene3D" id="3.50.50.60">
    <property type="entry name" value="FAD/NAD(P)-binding domain"/>
    <property type="match status" value="1"/>
</dbReference>
<feature type="domain" description="FAD-binding" evidence="4">
    <location>
        <begin position="5"/>
        <end position="176"/>
    </location>
</feature>
<comment type="caution">
    <text evidence="5">The sequence shown here is derived from an EMBL/GenBank/DDBJ whole genome shotgun (WGS) entry which is preliminary data.</text>
</comment>
<evidence type="ECO:0000259" key="4">
    <source>
        <dbReference type="Pfam" id="PF01494"/>
    </source>
</evidence>
<dbReference type="GO" id="GO:0071949">
    <property type="term" value="F:FAD binding"/>
    <property type="evidence" value="ECO:0007669"/>
    <property type="project" value="InterPro"/>
</dbReference>
<keyword evidence="2" id="KW-0274">FAD</keyword>
<dbReference type="SUPFAM" id="SSF51905">
    <property type="entry name" value="FAD/NAD(P)-binding domain"/>
    <property type="match status" value="1"/>
</dbReference>
<dbReference type="PANTHER" id="PTHR46865">
    <property type="entry name" value="OXIDOREDUCTASE-RELATED"/>
    <property type="match status" value="1"/>
</dbReference>
<organism evidence="5 6">
    <name type="scientific">Apodospora peruviana</name>
    <dbReference type="NCBI Taxonomy" id="516989"/>
    <lineage>
        <taxon>Eukaryota</taxon>
        <taxon>Fungi</taxon>
        <taxon>Dikarya</taxon>
        <taxon>Ascomycota</taxon>
        <taxon>Pezizomycotina</taxon>
        <taxon>Sordariomycetes</taxon>
        <taxon>Sordariomycetidae</taxon>
        <taxon>Sordariales</taxon>
        <taxon>Lasiosphaeriaceae</taxon>
        <taxon>Apodospora</taxon>
    </lineage>
</organism>
<evidence type="ECO:0000256" key="3">
    <source>
        <dbReference type="ARBA" id="ARBA00023002"/>
    </source>
</evidence>
<protein>
    <recommendedName>
        <fullName evidence="4">FAD-binding domain-containing protein</fullName>
    </recommendedName>
</protein>
<name>A0AAE0HT77_9PEZI</name>
<dbReference type="InterPro" id="IPR051704">
    <property type="entry name" value="FAD_aromatic-hydroxylase"/>
</dbReference>
<reference evidence="5" key="1">
    <citation type="journal article" date="2023" name="Mol. Phylogenet. Evol.">
        <title>Genome-scale phylogeny and comparative genomics of the fungal order Sordariales.</title>
        <authorList>
            <person name="Hensen N."/>
            <person name="Bonometti L."/>
            <person name="Westerberg I."/>
            <person name="Brannstrom I.O."/>
            <person name="Guillou S."/>
            <person name="Cros-Aarteil S."/>
            <person name="Calhoun S."/>
            <person name="Haridas S."/>
            <person name="Kuo A."/>
            <person name="Mondo S."/>
            <person name="Pangilinan J."/>
            <person name="Riley R."/>
            <person name="LaButti K."/>
            <person name="Andreopoulos B."/>
            <person name="Lipzen A."/>
            <person name="Chen C."/>
            <person name="Yan M."/>
            <person name="Daum C."/>
            <person name="Ng V."/>
            <person name="Clum A."/>
            <person name="Steindorff A."/>
            <person name="Ohm R.A."/>
            <person name="Martin F."/>
            <person name="Silar P."/>
            <person name="Natvig D.O."/>
            <person name="Lalanne C."/>
            <person name="Gautier V."/>
            <person name="Ament-Velasquez S.L."/>
            <person name="Kruys A."/>
            <person name="Hutchinson M.I."/>
            <person name="Powell A.J."/>
            <person name="Barry K."/>
            <person name="Miller A.N."/>
            <person name="Grigoriev I.V."/>
            <person name="Debuchy R."/>
            <person name="Gladieux P."/>
            <person name="Hiltunen Thoren M."/>
            <person name="Johannesson H."/>
        </authorList>
    </citation>
    <scope>NUCLEOTIDE SEQUENCE</scope>
    <source>
        <strain evidence="5">CBS 118394</strain>
    </source>
</reference>
<reference evidence="5" key="2">
    <citation type="submission" date="2023-06" db="EMBL/GenBank/DDBJ databases">
        <authorList>
            <consortium name="Lawrence Berkeley National Laboratory"/>
            <person name="Haridas S."/>
            <person name="Hensen N."/>
            <person name="Bonometti L."/>
            <person name="Westerberg I."/>
            <person name="Brannstrom I.O."/>
            <person name="Guillou S."/>
            <person name="Cros-Aarteil S."/>
            <person name="Calhoun S."/>
            <person name="Kuo A."/>
            <person name="Mondo S."/>
            <person name="Pangilinan J."/>
            <person name="Riley R."/>
            <person name="Labutti K."/>
            <person name="Andreopoulos B."/>
            <person name="Lipzen A."/>
            <person name="Chen C."/>
            <person name="Yanf M."/>
            <person name="Daum C."/>
            <person name="Ng V."/>
            <person name="Clum A."/>
            <person name="Steindorff A."/>
            <person name="Ohm R."/>
            <person name="Martin F."/>
            <person name="Silar P."/>
            <person name="Natvig D."/>
            <person name="Lalanne C."/>
            <person name="Gautier V."/>
            <person name="Ament-Velasquez S.L."/>
            <person name="Kruys A."/>
            <person name="Hutchinson M.I."/>
            <person name="Powell A.J."/>
            <person name="Barry K."/>
            <person name="Miller A.N."/>
            <person name="Grigoriev I.V."/>
            <person name="Debuchy R."/>
            <person name="Gladieux P."/>
            <person name="Thoren M.H."/>
            <person name="Johannesson H."/>
        </authorList>
    </citation>
    <scope>NUCLEOTIDE SEQUENCE</scope>
    <source>
        <strain evidence="5">CBS 118394</strain>
    </source>
</reference>
<keyword evidence="6" id="KW-1185">Reference proteome</keyword>
<dbReference type="AlphaFoldDB" id="A0AAE0HT77"/>
<evidence type="ECO:0000313" key="6">
    <source>
        <dbReference type="Proteomes" id="UP001283341"/>
    </source>
</evidence>
<dbReference type="PANTHER" id="PTHR46865:SF7">
    <property type="entry name" value="MONOOXYGENASE, PUTATIVE (AFU_ORTHOLOGUE AFUA_8G07040)-RELATED"/>
    <property type="match status" value="1"/>
</dbReference>
<dbReference type="PRINTS" id="PR00420">
    <property type="entry name" value="RNGMNOXGNASE"/>
</dbReference>
<keyword evidence="3" id="KW-0560">Oxidoreductase</keyword>
<dbReference type="Proteomes" id="UP001283341">
    <property type="component" value="Unassembled WGS sequence"/>
</dbReference>
<evidence type="ECO:0000313" key="5">
    <source>
        <dbReference type="EMBL" id="KAK3312442.1"/>
    </source>
</evidence>
<dbReference type="InterPro" id="IPR002938">
    <property type="entry name" value="FAD-bd"/>
</dbReference>
<accession>A0AAE0HT77</accession>
<dbReference type="InterPro" id="IPR036188">
    <property type="entry name" value="FAD/NAD-bd_sf"/>
</dbReference>
<keyword evidence="1" id="KW-0285">Flavoprotein</keyword>
<proteinExistence type="predicted"/>
<sequence>MAGLKVLIVGGGIAGPALAHWLSRVAGAHITLVERAPQVRASGQQIDLRAQGVDMMRKMGIEPAVRAVVVHEPGAQLIDTKGKTKAFFPATKTGTGKQSITSEYEIMRGDLVRILYAVTENRSNVQHLYNTTIDSFTQDDESDPNGKVHVTFQDGRKDDFDLVVGADGAGSKTRKIMLGPDAPDPRRRHGGYIGYFSVLAKPWDSDRGTVCMLPGSRVSRAIGTRKDCKELTRVYMMTRGEIPAIDAAYKSGDLTQLKKAWADLYEGGGWECERFVHGLRNAPEADDFYCTPLEEVQLSPGSWTKGRVALIGDAAHCHTANGFGTTWGLIGAYILAGEIATLYAKDMASPTAAVVQGAKNYEERFRPIATVSHGSTQQFQSFMFPSSRFGIWCLYTLARAAAYLNLGQSYGEGGKTSKWKLPDYPVLEEDRNPSN</sequence>
<evidence type="ECO:0000256" key="1">
    <source>
        <dbReference type="ARBA" id="ARBA00022630"/>
    </source>
</evidence>
<gene>
    <name evidence="5" type="ORF">B0H66DRAFT_485842</name>
</gene>
<dbReference type="EMBL" id="JAUEDM010000009">
    <property type="protein sequence ID" value="KAK3312442.1"/>
    <property type="molecule type" value="Genomic_DNA"/>
</dbReference>
<dbReference type="GO" id="GO:0016491">
    <property type="term" value="F:oxidoreductase activity"/>
    <property type="evidence" value="ECO:0007669"/>
    <property type="project" value="UniProtKB-KW"/>
</dbReference>